<comment type="caution">
    <text evidence="1">The sequence shown here is derived from an EMBL/GenBank/DDBJ whole genome shotgun (WGS) entry which is preliminary data.</text>
</comment>
<dbReference type="InterPro" id="IPR051671">
    <property type="entry name" value="CYSTM1_HM_Tolerance"/>
</dbReference>
<gene>
    <name evidence="1" type="ORF">H5410_018928</name>
</gene>
<reference evidence="1 2" key="1">
    <citation type="submission" date="2020-09" db="EMBL/GenBank/DDBJ databases">
        <title>De no assembly of potato wild relative species, Solanum commersonii.</title>
        <authorList>
            <person name="Cho K."/>
        </authorList>
    </citation>
    <scope>NUCLEOTIDE SEQUENCE [LARGE SCALE GENOMIC DNA]</scope>
    <source>
        <strain evidence="1">LZ3.2</strain>
        <tissue evidence="1">Leaf</tissue>
    </source>
</reference>
<keyword evidence="2" id="KW-1185">Reference proteome</keyword>
<dbReference type="PANTHER" id="PTHR35470:SF6">
    <property type="entry name" value="PROTEIN CYSTEINE-RICH TRANSMEMBRANE MODULE 2"/>
    <property type="match status" value="1"/>
</dbReference>
<sequence length="74" mass="8150">MDAPQYQEMSYLEHVKRRREEKGCLYACRLKRGKIDVCSQCVAASVATRPASAVWTCSAAVLDVPPSHANPVLS</sequence>
<dbReference type="AlphaFoldDB" id="A0A9J6A3X0"/>
<dbReference type="OrthoDB" id="1726962at2759"/>
<name>A0A9J6A3X0_SOLCO</name>
<dbReference type="Proteomes" id="UP000824120">
    <property type="component" value="Chromosome 3"/>
</dbReference>
<proteinExistence type="predicted"/>
<dbReference type="EMBL" id="JACXVP010000003">
    <property type="protein sequence ID" value="KAG5619104.1"/>
    <property type="molecule type" value="Genomic_DNA"/>
</dbReference>
<evidence type="ECO:0000313" key="1">
    <source>
        <dbReference type="EMBL" id="KAG5619104.1"/>
    </source>
</evidence>
<organism evidence="1 2">
    <name type="scientific">Solanum commersonii</name>
    <name type="common">Commerson's wild potato</name>
    <name type="synonym">Commerson's nightshade</name>
    <dbReference type="NCBI Taxonomy" id="4109"/>
    <lineage>
        <taxon>Eukaryota</taxon>
        <taxon>Viridiplantae</taxon>
        <taxon>Streptophyta</taxon>
        <taxon>Embryophyta</taxon>
        <taxon>Tracheophyta</taxon>
        <taxon>Spermatophyta</taxon>
        <taxon>Magnoliopsida</taxon>
        <taxon>eudicotyledons</taxon>
        <taxon>Gunneridae</taxon>
        <taxon>Pentapetalae</taxon>
        <taxon>asterids</taxon>
        <taxon>lamiids</taxon>
        <taxon>Solanales</taxon>
        <taxon>Solanaceae</taxon>
        <taxon>Solanoideae</taxon>
        <taxon>Solaneae</taxon>
        <taxon>Solanum</taxon>
    </lineage>
</organism>
<dbReference type="PANTHER" id="PTHR35470">
    <property type="entry name" value="CADMIUM TOLERANT 3"/>
    <property type="match status" value="1"/>
</dbReference>
<accession>A0A9J6A3X0</accession>
<protein>
    <submittedName>
        <fullName evidence="1">Uncharacterized protein</fullName>
    </submittedName>
</protein>
<evidence type="ECO:0000313" key="2">
    <source>
        <dbReference type="Proteomes" id="UP000824120"/>
    </source>
</evidence>